<comment type="caution">
    <text evidence="2">The sequence shown here is derived from an EMBL/GenBank/DDBJ whole genome shotgun (WGS) entry which is preliminary data.</text>
</comment>
<dbReference type="Proteomes" id="UP000287651">
    <property type="component" value="Unassembled WGS sequence"/>
</dbReference>
<sequence>EHTERTSEEDRNHKNAKGCRIGGRFGLHPKEIDSGRWCASKRRTREVDVGQGFSTVISEPSKSNKEIGWLATSWPPIRGWPTAARAARRGNSSQGRRLRAEAPLARAAVSRGNARPRPVRKGPPLSRVATDGQGSHRLRRGGGGRGGVVYVPVIICNYMKRHNGSVEVTAGPTMPWRVITPYGIATIRRNQ</sequence>
<feature type="compositionally biased region" description="Basic and acidic residues" evidence="1">
    <location>
        <begin position="1"/>
        <end position="13"/>
    </location>
</feature>
<evidence type="ECO:0000313" key="2">
    <source>
        <dbReference type="EMBL" id="RRT32161.1"/>
    </source>
</evidence>
<feature type="region of interest" description="Disordered" evidence="1">
    <location>
        <begin position="88"/>
        <end position="143"/>
    </location>
</feature>
<gene>
    <name evidence="2" type="ORF">B296_00037740</name>
</gene>
<feature type="region of interest" description="Disordered" evidence="1">
    <location>
        <begin position="1"/>
        <end position="22"/>
    </location>
</feature>
<protein>
    <submittedName>
        <fullName evidence="2">Uncharacterized protein</fullName>
    </submittedName>
</protein>
<evidence type="ECO:0000256" key="1">
    <source>
        <dbReference type="SAM" id="MobiDB-lite"/>
    </source>
</evidence>
<name>A0A426WY32_ENSVE</name>
<feature type="compositionally biased region" description="Low complexity" evidence="1">
    <location>
        <begin position="101"/>
        <end position="111"/>
    </location>
</feature>
<accession>A0A426WY32</accession>
<evidence type="ECO:0000313" key="3">
    <source>
        <dbReference type="Proteomes" id="UP000287651"/>
    </source>
</evidence>
<organism evidence="2 3">
    <name type="scientific">Ensete ventricosum</name>
    <name type="common">Abyssinian banana</name>
    <name type="synonym">Musa ensete</name>
    <dbReference type="NCBI Taxonomy" id="4639"/>
    <lineage>
        <taxon>Eukaryota</taxon>
        <taxon>Viridiplantae</taxon>
        <taxon>Streptophyta</taxon>
        <taxon>Embryophyta</taxon>
        <taxon>Tracheophyta</taxon>
        <taxon>Spermatophyta</taxon>
        <taxon>Magnoliopsida</taxon>
        <taxon>Liliopsida</taxon>
        <taxon>Zingiberales</taxon>
        <taxon>Musaceae</taxon>
        <taxon>Ensete</taxon>
    </lineage>
</organism>
<dbReference type="AlphaFoldDB" id="A0A426WY32"/>
<dbReference type="EMBL" id="AMZH03033523">
    <property type="protein sequence ID" value="RRT32161.1"/>
    <property type="molecule type" value="Genomic_DNA"/>
</dbReference>
<reference evidence="2 3" key="1">
    <citation type="journal article" date="2014" name="Agronomy (Basel)">
        <title>A Draft Genome Sequence for Ensete ventricosum, the Drought-Tolerant Tree Against Hunger.</title>
        <authorList>
            <person name="Harrison J."/>
            <person name="Moore K.A."/>
            <person name="Paszkiewicz K."/>
            <person name="Jones T."/>
            <person name="Grant M."/>
            <person name="Ambacheew D."/>
            <person name="Muzemil S."/>
            <person name="Studholme D.J."/>
        </authorList>
    </citation>
    <scope>NUCLEOTIDE SEQUENCE [LARGE SCALE GENOMIC DNA]</scope>
</reference>
<proteinExistence type="predicted"/>
<feature type="non-terminal residue" evidence="2">
    <location>
        <position position="1"/>
    </location>
</feature>